<evidence type="ECO:0000313" key="3">
    <source>
        <dbReference type="EMBL" id="MBU3839381.1"/>
    </source>
</evidence>
<comment type="caution">
    <text evidence="3">The sequence shown here is derived from an EMBL/GenBank/DDBJ whole genome shotgun (WGS) entry which is preliminary data.</text>
</comment>
<dbReference type="Proteomes" id="UP000783796">
    <property type="component" value="Unassembled WGS sequence"/>
</dbReference>
<evidence type="ECO:0000256" key="2">
    <source>
        <dbReference type="SAM" id="SignalP"/>
    </source>
</evidence>
<reference evidence="3" key="1">
    <citation type="journal article" date="2021" name="PeerJ">
        <title>Extensive microbial diversity within the chicken gut microbiome revealed by metagenomics and culture.</title>
        <authorList>
            <person name="Gilroy R."/>
            <person name="Ravi A."/>
            <person name="Getino M."/>
            <person name="Pursley I."/>
            <person name="Horton D.L."/>
            <person name="Alikhan N.F."/>
            <person name="Baker D."/>
            <person name="Gharbi K."/>
            <person name="Hall N."/>
            <person name="Watson M."/>
            <person name="Adriaenssens E.M."/>
            <person name="Foster-Nyarko E."/>
            <person name="Jarju S."/>
            <person name="Secka A."/>
            <person name="Antonio M."/>
            <person name="Oren A."/>
            <person name="Chaudhuri R.R."/>
            <person name="La Ragione R."/>
            <person name="Hildebrand F."/>
            <person name="Pallen M.J."/>
        </authorList>
    </citation>
    <scope>NUCLEOTIDE SEQUENCE</scope>
    <source>
        <strain evidence="3">G4-2901</strain>
    </source>
</reference>
<keyword evidence="1" id="KW-0175">Coiled coil</keyword>
<feature type="coiled-coil region" evidence="1">
    <location>
        <begin position="25"/>
        <end position="52"/>
    </location>
</feature>
<evidence type="ECO:0000313" key="4">
    <source>
        <dbReference type="Proteomes" id="UP000783796"/>
    </source>
</evidence>
<proteinExistence type="predicted"/>
<evidence type="ECO:0008006" key="5">
    <source>
        <dbReference type="Google" id="ProtNLM"/>
    </source>
</evidence>
<sequence length="999" mass="110353">MRKKYLSALLFGALLVTSAGTFTSCKDYDDEINGLQEQVDKIVKDLETLQSAAGKYVTSVKYDAATGQLTVTGGNGESFQLPMPAELPTYSLEVKDGKVILKENGSVISEAQLPTGPEVPEAFNPELLKWKDGYLYYGDTKIEDVKEPVFDASITEIKDGEEVIGYLITIGEDSATFYVKSELKSLVFKPDLYLDGIEGTRYRYLSGNFIVPTGTATGMHNNVSFEIPAKNTFDIPTVPVSYVFGRTETIDFQMNPSNADVEDAKLSFEYFDAEAISRATGFSVDYVSHKTDKGDLLVDYKIQNPNLLETTKSKVSVMSLTTELPETKNEDAKTINSDYAAIVPAVVTLKNLAFVDIAVDANSHLYTTGEGAVKSDEPRTVYVQYNAGPYDLSKEIEVHFLQNDFTAATSGDHQTMKYDEVEKYGLHFEYEMLKYTTGAHDTQEDMYGLVNNDGIFTPTYMKYNPSTGKNEPTPCGVGTEDGISAVGREPIVIVKLCDAQNNVLLAGYVKIHISKKIDINPIFVKDFGTTGYLCSGITENITWDDMSAKIIEEVGMTKEEFFDAYTIESISTSGKEVTAQTYINVTETGSSIVNNNIYGDLILNLEHATENPSTVNDIITWKADFTEMDRIYDLPDHKQTLWVKFVSNSDAQDIVYLGFTVTVAERPEVVYGEKSLGAWYGTKQDTVRMNVPYPNSTQLAISQYIKDLDDYFKDGTVKVSYKGGTNPDGYGAITTLNPEYEYVFENTTCGTASDVINLVVSLDGKTISYGTSPIATIVGNEIHYAGNTVAKELLNKYAHDDPKFFANVKIISDYCDVAATGHQRISFIGEEKFKVRFQRPVDIKDNEKAVLVDAAAAGSTVKIIDLIKLSDWRDKLIIDANDNAVVENNINLFEFYNFTSIKFDIANAKQNHTTDGGAFESISRAPQIDLKVVDNAGAQVSNNTVTITNVNSLKTNFLRYANNQGNVKDFKLQIPVELTYSCGTIKVIVECDVDGTLAN</sequence>
<feature type="chain" id="PRO_5036795055" description="DUF4988 domain-containing protein" evidence="2">
    <location>
        <begin position="22"/>
        <end position="999"/>
    </location>
</feature>
<accession>A0A948TE94</accession>
<dbReference type="AlphaFoldDB" id="A0A948TE94"/>
<feature type="signal peptide" evidence="2">
    <location>
        <begin position="1"/>
        <end position="21"/>
    </location>
</feature>
<dbReference type="EMBL" id="JAHLFW010000112">
    <property type="protein sequence ID" value="MBU3839381.1"/>
    <property type="molecule type" value="Genomic_DNA"/>
</dbReference>
<keyword evidence="2" id="KW-0732">Signal</keyword>
<organism evidence="3 4">
    <name type="scientific">Candidatus Phocaeicola faecigallinarum</name>
    <dbReference type="NCBI Taxonomy" id="2838732"/>
    <lineage>
        <taxon>Bacteria</taxon>
        <taxon>Pseudomonadati</taxon>
        <taxon>Bacteroidota</taxon>
        <taxon>Bacteroidia</taxon>
        <taxon>Bacteroidales</taxon>
        <taxon>Bacteroidaceae</taxon>
        <taxon>Phocaeicola</taxon>
    </lineage>
</organism>
<name>A0A948TE94_9BACT</name>
<dbReference type="PROSITE" id="PS51257">
    <property type="entry name" value="PROKAR_LIPOPROTEIN"/>
    <property type="match status" value="1"/>
</dbReference>
<protein>
    <recommendedName>
        <fullName evidence="5">DUF4988 domain-containing protein</fullName>
    </recommendedName>
</protein>
<gene>
    <name evidence="3" type="ORF">H9777_13955</name>
</gene>
<evidence type="ECO:0000256" key="1">
    <source>
        <dbReference type="SAM" id="Coils"/>
    </source>
</evidence>
<reference evidence="3" key="2">
    <citation type="submission" date="2021-04" db="EMBL/GenBank/DDBJ databases">
        <authorList>
            <person name="Gilroy R."/>
        </authorList>
    </citation>
    <scope>NUCLEOTIDE SEQUENCE</scope>
    <source>
        <strain evidence="3">G4-2901</strain>
    </source>
</reference>